<feature type="compositionally biased region" description="Low complexity" evidence="6">
    <location>
        <begin position="248"/>
        <end position="276"/>
    </location>
</feature>
<dbReference type="EC" id="5.2.1.8" evidence="4"/>
<gene>
    <name evidence="8" type="ORF">DERP_012318</name>
</gene>
<dbReference type="Gene3D" id="3.10.50.40">
    <property type="match status" value="1"/>
</dbReference>
<feature type="region of interest" description="Disordered" evidence="6">
    <location>
        <begin position="98"/>
        <end position="300"/>
    </location>
</feature>
<dbReference type="Proteomes" id="UP000887458">
    <property type="component" value="Unassembled WGS sequence"/>
</dbReference>
<protein>
    <recommendedName>
        <fullName evidence="4">FK506-binding protein</fullName>
        <ecNumber evidence="4">5.2.1.8</ecNumber>
    </recommendedName>
</protein>
<evidence type="ECO:0000313" key="9">
    <source>
        <dbReference type="Proteomes" id="UP000887458"/>
    </source>
</evidence>
<reference evidence="8 9" key="1">
    <citation type="journal article" date="2018" name="J. Allergy Clin. Immunol.">
        <title>High-quality assembly of Dermatophagoides pteronyssinus genome and transcriptome reveals a wide range of novel allergens.</title>
        <authorList>
            <person name="Liu X.Y."/>
            <person name="Yang K.Y."/>
            <person name="Wang M.Q."/>
            <person name="Kwok J.S."/>
            <person name="Zeng X."/>
            <person name="Yang Z."/>
            <person name="Xiao X.J."/>
            <person name="Lau C.P."/>
            <person name="Li Y."/>
            <person name="Huang Z.M."/>
            <person name="Ba J.G."/>
            <person name="Yim A.K."/>
            <person name="Ouyang C.Y."/>
            <person name="Ngai S.M."/>
            <person name="Chan T.F."/>
            <person name="Leung E.L."/>
            <person name="Liu L."/>
            <person name="Liu Z.G."/>
            <person name="Tsui S.K."/>
        </authorList>
    </citation>
    <scope>NUCLEOTIDE SEQUENCE [LARGE SCALE GENOMIC DNA]</scope>
    <source>
        <strain evidence="8">Derp</strain>
    </source>
</reference>
<evidence type="ECO:0000256" key="6">
    <source>
        <dbReference type="SAM" id="MobiDB-lite"/>
    </source>
</evidence>
<feature type="compositionally biased region" description="Polar residues" evidence="6">
    <location>
        <begin position="210"/>
        <end position="220"/>
    </location>
</feature>
<dbReference type="Pfam" id="PF17800">
    <property type="entry name" value="NPL"/>
    <property type="match status" value="1"/>
</dbReference>
<comment type="similarity">
    <text evidence="4">Belongs to the FKBP-type PPIase family.</text>
</comment>
<dbReference type="InterPro" id="IPR046357">
    <property type="entry name" value="PPIase_dom_sf"/>
</dbReference>
<feature type="domain" description="PPIase FKBP-type" evidence="7">
    <location>
        <begin position="335"/>
        <end position="422"/>
    </location>
</feature>
<feature type="compositionally biased region" description="Acidic residues" evidence="6">
    <location>
        <begin position="161"/>
        <end position="188"/>
    </location>
</feature>
<evidence type="ECO:0000256" key="2">
    <source>
        <dbReference type="ARBA" id="ARBA00023110"/>
    </source>
</evidence>
<comment type="catalytic activity">
    <reaction evidence="1 4 5">
        <text>[protein]-peptidylproline (omega=180) = [protein]-peptidylproline (omega=0)</text>
        <dbReference type="Rhea" id="RHEA:16237"/>
        <dbReference type="Rhea" id="RHEA-COMP:10747"/>
        <dbReference type="Rhea" id="RHEA-COMP:10748"/>
        <dbReference type="ChEBI" id="CHEBI:83833"/>
        <dbReference type="ChEBI" id="CHEBI:83834"/>
        <dbReference type="EC" id="5.2.1.8"/>
    </reaction>
</comment>
<evidence type="ECO:0000256" key="1">
    <source>
        <dbReference type="ARBA" id="ARBA00000971"/>
    </source>
</evidence>
<name>A0ABQ8JQM7_DERPT</name>
<dbReference type="EMBL" id="NJHN03000025">
    <property type="protein sequence ID" value="KAH9424832.1"/>
    <property type="molecule type" value="Genomic_DNA"/>
</dbReference>
<dbReference type="InterPro" id="IPR041232">
    <property type="entry name" value="NPL"/>
</dbReference>
<keyword evidence="9" id="KW-1185">Reference proteome</keyword>
<dbReference type="PANTHER" id="PTHR43811:SF19">
    <property type="entry name" value="39 KDA FK506-BINDING NUCLEAR PROTEIN"/>
    <property type="match status" value="1"/>
</dbReference>
<feature type="compositionally biased region" description="Low complexity" evidence="6">
    <location>
        <begin position="221"/>
        <end position="239"/>
    </location>
</feature>
<feature type="compositionally biased region" description="Acidic residues" evidence="6">
    <location>
        <begin position="140"/>
        <end position="153"/>
    </location>
</feature>
<dbReference type="InterPro" id="IPR001179">
    <property type="entry name" value="PPIase_FKBP_dom"/>
</dbReference>
<sequence>MFWGVTILPGRRYSQTVEMSYHISKAALEIDLKKPETEQRVQVMMEQNKTKYLLCTLDSQKIIQTELDLIFTEGEEVTFFLNGEGTVHLTGYIMDFDDDDEFDDEEDEDEEEEVVEMGKRKLLGNNSAVKKTKTNTNGIDEAEADEEDDDDDDALGKIDADMFDDDDDDDEEDDDEEDDEDDDEEDEDVAKSPVKSAGNKIEPAKANGQMKMSQMNAKGPNQQKQQQQKSNQQQQNNQKPKFGTPNYQKQGGQQQQQKGGQQQNSGQKFQNFHNQKQGGGGNKFQNQKKGPWTPGDKQEQRPCLYELDFTDWKPLSGGVKITDLHEGHGPVVKKGKYVHIKYVGKLPENNQEFDRSGGGKPFSFRLGQGEVVKGLEIGVEGMKVGGKRSIMIPPNMGYGKRQMGPIPANATLNFDVELVAVT</sequence>
<feature type="compositionally biased region" description="Polar residues" evidence="6">
    <location>
        <begin position="124"/>
        <end position="138"/>
    </location>
</feature>
<dbReference type="PANTHER" id="PTHR43811">
    <property type="entry name" value="FKBP-TYPE PEPTIDYL-PROLYL CIS-TRANS ISOMERASE FKPA"/>
    <property type="match status" value="1"/>
</dbReference>
<evidence type="ECO:0000256" key="5">
    <source>
        <dbReference type="PROSITE-ProRule" id="PRU00277"/>
    </source>
</evidence>
<keyword evidence="3 4" id="KW-0413">Isomerase</keyword>
<dbReference type="SUPFAM" id="SSF54534">
    <property type="entry name" value="FKBP-like"/>
    <property type="match status" value="1"/>
</dbReference>
<proteinExistence type="inferred from homology"/>
<keyword evidence="2 4" id="KW-0697">Rotamase</keyword>
<reference evidence="8 9" key="2">
    <citation type="journal article" date="2022" name="Mol. Biol. Evol.">
        <title>Comparative Genomics Reveals Insights into the Divergent Evolution of Astigmatic Mites and Household Pest Adaptations.</title>
        <authorList>
            <person name="Xiong Q."/>
            <person name="Wan A.T."/>
            <person name="Liu X."/>
            <person name="Fung C.S."/>
            <person name="Xiao X."/>
            <person name="Malainual N."/>
            <person name="Hou J."/>
            <person name="Wang L."/>
            <person name="Wang M."/>
            <person name="Yang K.Y."/>
            <person name="Cui Y."/>
            <person name="Leung E.L."/>
            <person name="Nong W."/>
            <person name="Shin S.K."/>
            <person name="Au S.W."/>
            <person name="Jeong K.Y."/>
            <person name="Chew F.T."/>
            <person name="Hui J.H."/>
            <person name="Leung T.F."/>
            <person name="Tungtrongchitr A."/>
            <person name="Zhong N."/>
            <person name="Liu Z."/>
            <person name="Tsui S.K."/>
        </authorList>
    </citation>
    <scope>NUCLEOTIDE SEQUENCE [LARGE SCALE GENOMIC DNA]</scope>
    <source>
        <strain evidence="8">Derp</strain>
    </source>
</reference>
<accession>A0ABQ8JQM7</accession>
<dbReference type="PROSITE" id="PS50059">
    <property type="entry name" value="FKBP_PPIASE"/>
    <property type="match status" value="1"/>
</dbReference>
<evidence type="ECO:0000256" key="3">
    <source>
        <dbReference type="ARBA" id="ARBA00023235"/>
    </source>
</evidence>
<dbReference type="PIRSF" id="PIRSF001473">
    <property type="entry name" value="FK506-bp_FPR3"/>
    <property type="match status" value="1"/>
</dbReference>
<organism evidence="8 9">
    <name type="scientific">Dermatophagoides pteronyssinus</name>
    <name type="common">European house dust mite</name>
    <dbReference type="NCBI Taxonomy" id="6956"/>
    <lineage>
        <taxon>Eukaryota</taxon>
        <taxon>Metazoa</taxon>
        <taxon>Ecdysozoa</taxon>
        <taxon>Arthropoda</taxon>
        <taxon>Chelicerata</taxon>
        <taxon>Arachnida</taxon>
        <taxon>Acari</taxon>
        <taxon>Acariformes</taxon>
        <taxon>Sarcoptiformes</taxon>
        <taxon>Astigmata</taxon>
        <taxon>Psoroptidia</taxon>
        <taxon>Analgoidea</taxon>
        <taxon>Pyroglyphidae</taxon>
        <taxon>Dermatophagoidinae</taxon>
        <taxon>Dermatophagoides</taxon>
    </lineage>
</organism>
<feature type="compositionally biased region" description="Acidic residues" evidence="6">
    <location>
        <begin position="98"/>
        <end position="115"/>
    </location>
</feature>
<dbReference type="Pfam" id="PF00254">
    <property type="entry name" value="FKBP_C"/>
    <property type="match status" value="1"/>
</dbReference>
<evidence type="ECO:0000313" key="8">
    <source>
        <dbReference type="EMBL" id="KAH9424832.1"/>
    </source>
</evidence>
<evidence type="ECO:0000256" key="4">
    <source>
        <dbReference type="PIRNR" id="PIRNR001473"/>
    </source>
</evidence>
<dbReference type="InterPro" id="IPR023566">
    <property type="entry name" value="PPIase_Fpr3/Fpr4-like"/>
</dbReference>
<comment type="caution">
    <text evidence="8">The sequence shown here is derived from an EMBL/GenBank/DDBJ whole genome shotgun (WGS) entry which is preliminary data.</text>
</comment>
<evidence type="ECO:0000259" key="7">
    <source>
        <dbReference type="PROSITE" id="PS50059"/>
    </source>
</evidence>
<dbReference type="Gene3D" id="2.60.120.340">
    <property type="entry name" value="Nucleoplasmin core domain"/>
    <property type="match status" value="1"/>
</dbReference>